<dbReference type="KEGG" id="gey:QMQ05_12535"/>
<reference evidence="3 4" key="1">
    <citation type="submission" date="2023-05" db="EMBL/GenBank/DDBJ databases">
        <title>Glutamicibacter sp. B1, complete genome.</title>
        <authorList>
            <person name="Long Y.H."/>
            <person name="Fang T."/>
            <person name="Li X.Y."/>
        </authorList>
    </citation>
    <scope>NUCLEOTIDE SEQUENCE [LARGE SCALE GENOMIC DNA]</scope>
    <source>
        <strain evidence="3 4">B1</strain>
    </source>
</reference>
<feature type="compositionally biased region" description="Polar residues" evidence="1">
    <location>
        <begin position="170"/>
        <end position="182"/>
    </location>
</feature>
<dbReference type="RefSeq" id="WP_345470477.1">
    <property type="nucleotide sequence ID" value="NZ_CP125942.1"/>
</dbReference>
<dbReference type="GO" id="GO:0006950">
    <property type="term" value="P:response to stress"/>
    <property type="evidence" value="ECO:0007669"/>
    <property type="project" value="TreeGrafter"/>
</dbReference>
<dbReference type="Gene3D" id="1.10.10.10">
    <property type="entry name" value="Winged helix-like DNA-binding domain superfamily/Winged helix DNA-binding domain"/>
    <property type="match status" value="1"/>
</dbReference>
<proteinExistence type="predicted"/>
<sequence length="188" mass="21204">MMEVSSVEQISKRNKITAMTASDYQHLVVLLQEFSQASDRYVESTGAQFGTHRTDMNALSIIMKYQQRGALPSPKDLSNELQLSSPATTAMLDRLSRLGLIERLRSDQDRRVMRISPTEKAWTKGREMFMPLGMKMMEVIGNYNENELQIITRFMTDAIAGVDSAREEAVTQSPANLQNPPMGNSIDR</sequence>
<dbReference type="Proteomes" id="UP001486888">
    <property type="component" value="Chromosome"/>
</dbReference>
<feature type="domain" description="HTH marR-type" evidence="2">
    <location>
        <begin position="24"/>
        <end position="160"/>
    </location>
</feature>
<evidence type="ECO:0000256" key="1">
    <source>
        <dbReference type="SAM" id="MobiDB-lite"/>
    </source>
</evidence>
<feature type="region of interest" description="Disordered" evidence="1">
    <location>
        <begin position="166"/>
        <end position="188"/>
    </location>
</feature>
<dbReference type="InterPro" id="IPR036390">
    <property type="entry name" value="WH_DNA-bd_sf"/>
</dbReference>
<dbReference type="InterPro" id="IPR039422">
    <property type="entry name" value="MarR/SlyA-like"/>
</dbReference>
<evidence type="ECO:0000313" key="4">
    <source>
        <dbReference type="Proteomes" id="UP001486888"/>
    </source>
</evidence>
<gene>
    <name evidence="3" type="ORF">QMQ05_12535</name>
</gene>
<evidence type="ECO:0000259" key="2">
    <source>
        <dbReference type="PROSITE" id="PS50995"/>
    </source>
</evidence>
<dbReference type="PROSITE" id="PS50995">
    <property type="entry name" value="HTH_MARR_2"/>
    <property type="match status" value="1"/>
</dbReference>
<dbReference type="Pfam" id="PF01047">
    <property type="entry name" value="MarR"/>
    <property type="match status" value="1"/>
</dbReference>
<dbReference type="PANTHER" id="PTHR33164">
    <property type="entry name" value="TRANSCRIPTIONAL REGULATOR, MARR FAMILY"/>
    <property type="match status" value="1"/>
</dbReference>
<dbReference type="AlphaFoldDB" id="A0AAU6WBW1"/>
<dbReference type="InterPro" id="IPR000835">
    <property type="entry name" value="HTH_MarR-typ"/>
</dbReference>
<dbReference type="SMART" id="SM00347">
    <property type="entry name" value="HTH_MARR"/>
    <property type="match status" value="1"/>
</dbReference>
<accession>A0AAU6WBW1</accession>
<dbReference type="PRINTS" id="PR00598">
    <property type="entry name" value="HTHMARR"/>
</dbReference>
<evidence type="ECO:0000313" key="3">
    <source>
        <dbReference type="EMBL" id="XAO45171.1"/>
    </source>
</evidence>
<name>A0AAU6WBW1_9MICC</name>
<dbReference type="SUPFAM" id="SSF46785">
    <property type="entry name" value="Winged helix' DNA-binding domain"/>
    <property type="match status" value="1"/>
</dbReference>
<dbReference type="GO" id="GO:0003700">
    <property type="term" value="F:DNA-binding transcription factor activity"/>
    <property type="evidence" value="ECO:0007669"/>
    <property type="project" value="InterPro"/>
</dbReference>
<protein>
    <submittedName>
        <fullName evidence="3">MarR family transcriptional regulator</fullName>
    </submittedName>
</protein>
<organism evidence="3 4">
    <name type="scientific">Glutamicibacter ectropisis</name>
    <dbReference type="NCBI Taxonomy" id="3046593"/>
    <lineage>
        <taxon>Bacteria</taxon>
        <taxon>Bacillati</taxon>
        <taxon>Actinomycetota</taxon>
        <taxon>Actinomycetes</taxon>
        <taxon>Micrococcales</taxon>
        <taxon>Micrococcaceae</taxon>
        <taxon>Glutamicibacter</taxon>
    </lineage>
</organism>
<dbReference type="PANTHER" id="PTHR33164:SF106">
    <property type="entry name" value="TRANSCRIPTIONAL REGULATORY PROTEIN"/>
    <property type="match status" value="1"/>
</dbReference>
<dbReference type="InterPro" id="IPR036388">
    <property type="entry name" value="WH-like_DNA-bd_sf"/>
</dbReference>
<keyword evidence="4" id="KW-1185">Reference proteome</keyword>
<dbReference type="EMBL" id="CP125942">
    <property type="protein sequence ID" value="XAO45171.1"/>
    <property type="molecule type" value="Genomic_DNA"/>
</dbReference>